<keyword evidence="2" id="KW-1133">Transmembrane helix</keyword>
<dbReference type="AlphaFoldDB" id="A0AAE1NP01"/>
<accession>A0AAE1NP01</accession>
<comment type="caution">
    <text evidence="3">The sequence shown here is derived from an EMBL/GenBank/DDBJ whole genome shotgun (WGS) entry which is preliminary data.</text>
</comment>
<sequence length="106" mass="12308">MNPDGMNDQEGKRKPQADKAAQWSYLSKIKGLLRYIGIFHYIASLHLYLVHLDMFQGNPGRREQTLPCPPLPVRPMRHNIPPRHAPPRLTGERLRDTTGFYNIFML</sequence>
<dbReference type="Proteomes" id="UP001292094">
    <property type="component" value="Unassembled WGS sequence"/>
</dbReference>
<name>A0AAE1NP01_9EUCA</name>
<reference evidence="3" key="1">
    <citation type="submission" date="2023-11" db="EMBL/GenBank/DDBJ databases">
        <title>Genome assemblies of two species of porcelain crab, Petrolisthes cinctipes and Petrolisthes manimaculis (Anomura: Porcellanidae).</title>
        <authorList>
            <person name="Angst P."/>
        </authorList>
    </citation>
    <scope>NUCLEOTIDE SEQUENCE</scope>
    <source>
        <strain evidence="3">PB745_02</strain>
        <tissue evidence="3">Gill</tissue>
    </source>
</reference>
<proteinExistence type="predicted"/>
<evidence type="ECO:0000256" key="2">
    <source>
        <dbReference type="SAM" id="Phobius"/>
    </source>
</evidence>
<feature type="region of interest" description="Disordered" evidence="1">
    <location>
        <begin position="63"/>
        <end position="92"/>
    </location>
</feature>
<feature type="transmembrane region" description="Helical" evidence="2">
    <location>
        <begin position="32"/>
        <end position="52"/>
    </location>
</feature>
<dbReference type="EMBL" id="JAWZYT010004659">
    <property type="protein sequence ID" value="KAK4293018.1"/>
    <property type="molecule type" value="Genomic_DNA"/>
</dbReference>
<evidence type="ECO:0000313" key="3">
    <source>
        <dbReference type="EMBL" id="KAK4293018.1"/>
    </source>
</evidence>
<keyword evidence="4" id="KW-1185">Reference proteome</keyword>
<organism evidence="3 4">
    <name type="scientific">Petrolisthes manimaculis</name>
    <dbReference type="NCBI Taxonomy" id="1843537"/>
    <lineage>
        <taxon>Eukaryota</taxon>
        <taxon>Metazoa</taxon>
        <taxon>Ecdysozoa</taxon>
        <taxon>Arthropoda</taxon>
        <taxon>Crustacea</taxon>
        <taxon>Multicrustacea</taxon>
        <taxon>Malacostraca</taxon>
        <taxon>Eumalacostraca</taxon>
        <taxon>Eucarida</taxon>
        <taxon>Decapoda</taxon>
        <taxon>Pleocyemata</taxon>
        <taxon>Anomura</taxon>
        <taxon>Galatheoidea</taxon>
        <taxon>Porcellanidae</taxon>
        <taxon>Petrolisthes</taxon>
    </lineage>
</organism>
<keyword evidence="2" id="KW-0812">Transmembrane</keyword>
<keyword evidence="2" id="KW-0472">Membrane</keyword>
<evidence type="ECO:0000256" key="1">
    <source>
        <dbReference type="SAM" id="MobiDB-lite"/>
    </source>
</evidence>
<protein>
    <submittedName>
        <fullName evidence="3">Uncharacterized protein</fullName>
    </submittedName>
</protein>
<gene>
    <name evidence="3" type="ORF">Pmani_034251</name>
</gene>
<evidence type="ECO:0000313" key="4">
    <source>
        <dbReference type="Proteomes" id="UP001292094"/>
    </source>
</evidence>